<sequence length="257" mass="26857">MGPMRYTLRYAAGSDVGRRRQVNQDSVYASTRMLAVADGIGGQPHGEVASAEAVGVLSRLDKDLHGFDLADVDLVEVLSGGLRTIDDRLAATAEQEPETRGMGTTLTTVLFDGTHFTAAHIGDSKGYLLRGGTLQRFTRDHTLAQALADDGRIDPSEVEGHPRGSLLMKALLSTGSGEADIWTFDAAPGDRLLLCSDGLTATVVETVINDVLGAFQDPAETVPRLIDLANEGGGPDNITCVVADVVVAADAAGPATS</sequence>
<dbReference type="InterPro" id="IPR036457">
    <property type="entry name" value="PPM-type-like_dom_sf"/>
</dbReference>
<comment type="caution">
    <text evidence="2">The sequence shown here is derived from an EMBL/GenBank/DDBJ whole genome shotgun (WGS) entry which is preliminary data.</text>
</comment>
<dbReference type="SMART" id="SM00332">
    <property type="entry name" value="PP2Cc"/>
    <property type="match status" value="1"/>
</dbReference>
<evidence type="ECO:0000259" key="1">
    <source>
        <dbReference type="PROSITE" id="PS51746"/>
    </source>
</evidence>
<dbReference type="Gene3D" id="3.60.40.10">
    <property type="entry name" value="PPM-type phosphatase domain"/>
    <property type="match status" value="1"/>
</dbReference>
<dbReference type="Proteomes" id="UP000256220">
    <property type="component" value="Unassembled WGS sequence"/>
</dbReference>
<dbReference type="Pfam" id="PF13672">
    <property type="entry name" value="PP2C_2"/>
    <property type="match status" value="1"/>
</dbReference>
<dbReference type="AlphaFoldDB" id="A0A2P2FQ74"/>
<evidence type="ECO:0000313" key="3">
    <source>
        <dbReference type="Proteomes" id="UP000256220"/>
    </source>
</evidence>
<protein>
    <submittedName>
        <fullName evidence="2">Protein phosphatase</fullName>
    </submittedName>
</protein>
<keyword evidence="3" id="KW-1185">Reference proteome</keyword>
<dbReference type="CDD" id="cd00143">
    <property type="entry name" value="PP2Cc"/>
    <property type="match status" value="1"/>
</dbReference>
<dbReference type="EMBL" id="JFBM01000021">
    <property type="protein sequence ID" value="KFU78873.1"/>
    <property type="molecule type" value="Genomic_DNA"/>
</dbReference>
<dbReference type="InterPro" id="IPR001932">
    <property type="entry name" value="PPM-type_phosphatase-like_dom"/>
</dbReference>
<accession>A0A2P2FQ74</accession>
<name>A0A2P2FQ74_AMYLU</name>
<organism evidence="2 3">
    <name type="scientific">Amycolatopsis lurida NRRL 2430</name>
    <dbReference type="NCBI Taxonomy" id="1460371"/>
    <lineage>
        <taxon>Bacteria</taxon>
        <taxon>Bacillati</taxon>
        <taxon>Actinomycetota</taxon>
        <taxon>Actinomycetes</taxon>
        <taxon>Pseudonocardiales</taxon>
        <taxon>Pseudonocardiaceae</taxon>
        <taxon>Amycolatopsis</taxon>
    </lineage>
</organism>
<dbReference type="SUPFAM" id="SSF81606">
    <property type="entry name" value="PP2C-like"/>
    <property type="match status" value="1"/>
</dbReference>
<dbReference type="SMART" id="SM00331">
    <property type="entry name" value="PP2C_SIG"/>
    <property type="match status" value="1"/>
</dbReference>
<proteinExistence type="predicted"/>
<feature type="domain" description="PPM-type phosphatase" evidence="1">
    <location>
        <begin position="9"/>
        <end position="245"/>
    </location>
</feature>
<gene>
    <name evidence="2" type="ORF">BB31_22890</name>
</gene>
<evidence type="ECO:0000313" key="2">
    <source>
        <dbReference type="EMBL" id="KFU78873.1"/>
    </source>
</evidence>
<dbReference type="PROSITE" id="PS51746">
    <property type="entry name" value="PPM_2"/>
    <property type="match status" value="1"/>
</dbReference>
<reference evidence="2 3" key="1">
    <citation type="journal article" date="2014" name="Genome Announc.">
        <title>Draft Genome Sequence of Amycolatopsis lurida NRRL 2430, Producer of the Glycopeptide Family Antibiotic Ristocetin.</title>
        <authorList>
            <person name="Kwun M.J."/>
            <person name="Hong H.J."/>
        </authorList>
    </citation>
    <scope>NUCLEOTIDE SEQUENCE [LARGE SCALE GENOMIC DNA]</scope>
    <source>
        <strain evidence="2 3">NRRL 2430</strain>
    </source>
</reference>